<dbReference type="AlphaFoldDB" id="A0A8H7SGK4"/>
<name>A0A8H7SGK4_9FUNG</name>
<proteinExistence type="inferred from homology"/>
<dbReference type="EC" id="1.3.1.71" evidence="16"/>
<dbReference type="SUPFAM" id="SSF82708">
    <property type="entry name" value="R3H domain"/>
    <property type="match status" value="1"/>
</dbReference>
<evidence type="ECO:0000256" key="15">
    <source>
        <dbReference type="ARBA" id="ARBA00029435"/>
    </source>
</evidence>
<evidence type="ECO:0000256" key="18">
    <source>
        <dbReference type="SAM" id="MobiDB-lite"/>
    </source>
</evidence>
<evidence type="ECO:0000256" key="5">
    <source>
        <dbReference type="ARBA" id="ARBA00022824"/>
    </source>
</evidence>
<comment type="caution">
    <text evidence="20">The sequence shown here is derived from an EMBL/GenBank/DDBJ whole genome shotgun (WGS) entry which is preliminary data.</text>
</comment>
<evidence type="ECO:0000256" key="16">
    <source>
        <dbReference type="ARBA" id="ARBA00038892"/>
    </source>
</evidence>
<accession>A0A8H7SGK4</accession>
<dbReference type="Pfam" id="PF01222">
    <property type="entry name" value="ERG4_ERG24"/>
    <property type="match status" value="2"/>
</dbReference>
<keyword evidence="13" id="KW-1207">Sterol metabolism</keyword>
<evidence type="ECO:0000256" key="10">
    <source>
        <dbReference type="ARBA" id="ARBA00023011"/>
    </source>
</evidence>
<keyword evidence="5" id="KW-0256">Endoplasmic reticulum</keyword>
<dbReference type="GO" id="GO:0000246">
    <property type="term" value="F:Delta24(24-1) sterol reductase activity"/>
    <property type="evidence" value="ECO:0007669"/>
    <property type="project" value="UniProtKB-EC"/>
</dbReference>
<feature type="transmembrane region" description="Helical" evidence="19">
    <location>
        <begin position="190"/>
        <end position="211"/>
    </location>
</feature>
<evidence type="ECO:0000313" key="21">
    <source>
        <dbReference type="Proteomes" id="UP000613177"/>
    </source>
</evidence>
<dbReference type="GO" id="GO:0003676">
    <property type="term" value="F:nucleic acid binding"/>
    <property type="evidence" value="ECO:0007669"/>
    <property type="project" value="InterPro"/>
</dbReference>
<dbReference type="Proteomes" id="UP000613177">
    <property type="component" value="Unassembled WGS sequence"/>
</dbReference>
<evidence type="ECO:0000256" key="14">
    <source>
        <dbReference type="ARBA" id="ARBA00023221"/>
    </source>
</evidence>
<keyword evidence="8 19" id="KW-1133">Transmembrane helix</keyword>
<keyword evidence="14" id="KW-0753">Steroid metabolism</keyword>
<dbReference type="Gene3D" id="1.20.120.1630">
    <property type="match status" value="1"/>
</dbReference>
<comment type="pathway">
    <text evidence="15">Steroid metabolism; ergosterol biosynthesis.</text>
</comment>
<dbReference type="InterPro" id="IPR001171">
    <property type="entry name" value="ERG24_DHCR-like"/>
</dbReference>
<comment type="subcellular location">
    <subcellularLocation>
        <location evidence="1">Endoplasmic reticulum membrane</location>
        <topology evidence="1">Multi-pass membrane protein</topology>
    </subcellularLocation>
</comment>
<dbReference type="PANTHER" id="PTHR21257:SF31">
    <property type="entry name" value="DELTA(24(24(1)))-STEROL REDUCTASE ERG4"/>
    <property type="match status" value="1"/>
</dbReference>
<keyword evidence="11" id="KW-0443">Lipid metabolism</keyword>
<dbReference type="InterPro" id="IPR018083">
    <property type="entry name" value="Sterol_reductase_CS"/>
</dbReference>
<feature type="transmembrane region" description="Helical" evidence="19">
    <location>
        <begin position="389"/>
        <end position="412"/>
    </location>
</feature>
<keyword evidence="3" id="KW-0444">Lipid biosynthesis</keyword>
<keyword evidence="9" id="KW-0560">Oxidoreductase</keyword>
<keyword evidence="6" id="KW-0521">NADP</keyword>
<dbReference type="PROSITE" id="PS01017">
    <property type="entry name" value="STEROL_REDUCT_1"/>
    <property type="match status" value="1"/>
</dbReference>
<dbReference type="PROSITE" id="PS01018">
    <property type="entry name" value="STEROL_REDUCT_2"/>
    <property type="match status" value="1"/>
</dbReference>
<feature type="transmembrane region" description="Helical" evidence="19">
    <location>
        <begin position="510"/>
        <end position="535"/>
    </location>
</feature>
<dbReference type="PANTHER" id="PTHR21257">
    <property type="entry name" value="DELTA(14)-STEROL REDUCTASE"/>
    <property type="match status" value="1"/>
</dbReference>
<sequence length="570" mass="66396">MNSPQSTVIFVHSTAHWEAIQKQRAQLLGVKPEPGLIKKEKKAAPPSVKSKRPNVGSEISRRRKRWVNNHPQAVLYAEDLRPPGYIYKHCNTRILEQDTMIKSRPQHIVPTILNRHIRRDLKKTHISQGLVTKFESMLMEFIDTWLDDLEQLDNVYLQIASNNQFERYVVHTLSQYYGLESFNNEVHYEFGGPVGVCAMMIGFPCLMYYFWISLEYHQGRLIYPTSLLQVKPWIVNEIWNKIKVGAYPSLWATQVYMGYVVFSFVLAYCMPGPVVEGLPIPSLNVYVSGILNHQTHRMSGNFVYDYFMGSCLNPRIGPVDLKMWAEIRLPWPVLFYLSLSCLLKQYETYGTVTAPAVFMVLAHFLYVNACQKGEECIPTSWDIFYEKDGFMLIFWNMAGVPFTYCYSSIYLMKYQLTTGRAITHNIFYIASLFSILLLAYYVFDTGNSQKNRFRMEQNGSFIARNAFPQLPWGHIRNPTYIRTEHGNLLLTSGWWGICRKPHYTADLTMAISWGLITGSGSFLPYFYFCFFLCVLVHRVSRDMERCAKKYGSDWEKYCERVPYIFIPYVF</sequence>
<dbReference type="GO" id="GO:0005789">
    <property type="term" value="C:endoplasmic reticulum membrane"/>
    <property type="evidence" value="ECO:0007669"/>
    <property type="project" value="UniProtKB-SubCell"/>
</dbReference>
<keyword evidence="21" id="KW-1185">Reference proteome</keyword>
<dbReference type="EMBL" id="JAEPRE010000319">
    <property type="protein sequence ID" value="KAG2229039.1"/>
    <property type="molecule type" value="Genomic_DNA"/>
</dbReference>
<feature type="region of interest" description="Disordered" evidence="18">
    <location>
        <begin position="33"/>
        <end position="63"/>
    </location>
</feature>
<organism evidence="20 21">
    <name type="scientific">Thamnidium elegans</name>
    <dbReference type="NCBI Taxonomy" id="101142"/>
    <lineage>
        <taxon>Eukaryota</taxon>
        <taxon>Fungi</taxon>
        <taxon>Fungi incertae sedis</taxon>
        <taxon>Mucoromycota</taxon>
        <taxon>Mucoromycotina</taxon>
        <taxon>Mucoromycetes</taxon>
        <taxon>Mucorales</taxon>
        <taxon>Mucorineae</taxon>
        <taxon>Mucoraceae</taxon>
        <taxon>Thamnidium</taxon>
    </lineage>
</organism>
<evidence type="ECO:0000256" key="9">
    <source>
        <dbReference type="ARBA" id="ARBA00023002"/>
    </source>
</evidence>
<evidence type="ECO:0000256" key="2">
    <source>
        <dbReference type="ARBA" id="ARBA00005402"/>
    </source>
</evidence>
<dbReference type="GO" id="GO:0006696">
    <property type="term" value="P:ergosterol biosynthetic process"/>
    <property type="evidence" value="ECO:0007669"/>
    <property type="project" value="TreeGrafter"/>
</dbReference>
<comment type="catalytic activity">
    <reaction evidence="17">
        <text>ergosterol + NADP(+) = ergosta-5,7,22,24(28)-tetraen-3beta-ol + NADPH + H(+)</text>
        <dbReference type="Rhea" id="RHEA:18501"/>
        <dbReference type="ChEBI" id="CHEBI:15378"/>
        <dbReference type="ChEBI" id="CHEBI:16933"/>
        <dbReference type="ChEBI" id="CHEBI:18249"/>
        <dbReference type="ChEBI" id="CHEBI:57783"/>
        <dbReference type="ChEBI" id="CHEBI:58349"/>
        <dbReference type="EC" id="1.3.1.71"/>
    </reaction>
    <physiologicalReaction direction="right-to-left" evidence="17">
        <dbReference type="Rhea" id="RHEA:18503"/>
    </physiologicalReaction>
</comment>
<comment type="similarity">
    <text evidence="2">Belongs to the ERG4/ERG24 family.</text>
</comment>
<dbReference type="InterPro" id="IPR036867">
    <property type="entry name" value="R3H_dom_sf"/>
</dbReference>
<keyword evidence="10" id="KW-0756">Sterol biosynthesis</keyword>
<evidence type="ECO:0000256" key="17">
    <source>
        <dbReference type="ARBA" id="ARBA00048918"/>
    </source>
</evidence>
<protein>
    <recommendedName>
        <fullName evidence="16">Delta(24(24(1)))-sterol reductase</fullName>
        <ecNumber evidence="16">1.3.1.71</ecNumber>
    </recommendedName>
</protein>
<evidence type="ECO:0000256" key="11">
    <source>
        <dbReference type="ARBA" id="ARBA00023098"/>
    </source>
</evidence>
<evidence type="ECO:0000256" key="4">
    <source>
        <dbReference type="ARBA" id="ARBA00022692"/>
    </source>
</evidence>
<evidence type="ECO:0000256" key="12">
    <source>
        <dbReference type="ARBA" id="ARBA00023136"/>
    </source>
</evidence>
<keyword evidence="12 19" id="KW-0472">Membrane</keyword>
<gene>
    <name evidence="20" type="ORF">INT48_000218</name>
</gene>
<reference evidence="20" key="1">
    <citation type="submission" date="2021-01" db="EMBL/GenBank/DDBJ databases">
        <title>Metabolic potential, ecology and presence of endohyphal bacteria is reflected in genomic diversity of Mucoromycotina.</title>
        <authorList>
            <person name="Muszewska A."/>
            <person name="Okrasinska A."/>
            <person name="Steczkiewicz K."/>
            <person name="Drgas O."/>
            <person name="Orlowska M."/>
            <person name="Perlinska-Lenart U."/>
            <person name="Aleksandrzak-Piekarczyk T."/>
            <person name="Szatraj K."/>
            <person name="Zielenkiewicz U."/>
            <person name="Pilsyk S."/>
            <person name="Malc E."/>
            <person name="Mieczkowski P."/>
            <person name="Kruszewska J.S."/>
            <person name="Biernat P."/>
            <person name="Pawlowska J."/>
        </authorList>
    </citation>
    <scope>NUCLEOTIDE SEQUENCE</scope>
    <source>
        <strain evidence="20">WA0000018081</strain>
    </source>
</reference>
<keyword evidence="4 19" id="KW-0812">Transmembrane</keyword>
<evidence type="ECO:0000256" key="19">
    <source>
        <dbReference type="SAM" id="Phobius"/>
    </source>
</evidence>
<feature type="transmembrane region" description="Helical" evidence="19">
    <location>
        <begin position="424"/>
        <end position="443"/>
    </location>
</feature>
<evidence type="ECO:0000256" key="6">
    <source>
        <dbReference type="ARBA" id="ARBA00022857"/>
    </source>
</evidence>
<evidence type="ECO:0000256" key="7">
    <source>
        <dbReference type="ARBA" id="ARBA00022955"/>
    </source>
</evidence>
<keyword evidence="7" id="KW-0752">Steroid biosynthesis</keyword>
<evidence type="ECO:0000256" key="13">
    <source>
        <dbReference type="ARBA" id="ARBA00023166"/>
    </source>
</evidence>
<evidence type="ECO:0000256" key="3">
    <source>
        <dbReference type="ARBA" id="ARBA00022516"/>
    </source>
</evidence>
<evidence type="ECO:0000313" key="20">
    <source>
        <dbReference type="EMBL" id="KAG2229039.1"/>
    </source>
</evidence>
<evidence type="ECO:0000256" key="8">
    <source>
        <dbReference type="ARBA" id="ARBA00022989"/>
    </source>
</evidence>
<evidence type="ECO:0000256" key="1">
    <source>
        <dbReference type="ARBA" id="ARBA00004477"/>
    </source>
</evidence>
<dbReference type="FunFam" id="1.20.120.1630:FF:000003">
    <property type="entry name" value="C-24(28) sterol reductase"/>
    <property type="match status" value="1"/>
</dbReference>